<dbReference type="Proteomes" id="UP001642360">
    <property type="component" value="Unassembled WGS sequence"/>
</dbReference>
<dbReference type="AlphaFoldDB" id="A0ABC8TD82"/>
<accession>A0ABC8TD82</accession>
<dbReference type="EMBL" id="CAUOFW020004824">
    <property type="protein sequence ID" value="CAK9167387.1"/>
    <property type="molecule type" value="Genomic_DNA"/>
</dbReference>
<keyword evidence="2" id="KW-1185">Reference proteome</keyword>
<name>A0ABC8TD82_9AQUA</name>
<reference evidence="1 2" key="1">
    <citation type="submission" date="2024-02" db="EMBL/GenBank/DDBJ databases">
        <authorList>
            <person name="Vignale AGUSTIN F."/>
            <person name="Sosa J E."/>
            <person name="Modenutti C."/>
        </authorList>
    </citation>
    <scope>NUCLEOTIDE SEQUENCE [LARGE SCALE GENOMIC DNA]</scope>
</reference>
<gene>
    <name evidence="1" type="ORF">ILEXP_LOCUS36654</name>
</gene>
<protein>
    <submittedName>
        <fullName evidence="1">Uncharacterized protein</fullName>
    </submittedName>
</protein>
<organism evidence="1 2">
    <name type="scientific">Ilex paraguariensis</name>
    <name type="common">yerba mate</name>
    <dbReference type="NCBI Taxonomy" id="185542"/>
    <lineage>
        <taxon>Eukaryota</taxon>
        <taxon>Viridiplantae</taxon>
        <taxon>Streptophyta</taxon>
        <taxon>Embryophyta</taxon>
        <taxon>Tracheophyta</taxon>
        <taxon>Spermatophyta</taxon>
        <taxon>Magnoliopsida</taxon>
        <taxon>eudicotyledons</taxon>
        <taxon>Gunneridae</taxon>
        <taxon>Pentapetalae</taxon>
        <taxon>asterids</taxon>
        <taxon>campanulids</taxon>
        <taxon>Aquifoliales</taxon>
        <taxon>Aquifoliaceae</taxon>
        <taxon>Ilex</taxon>
    </lineage>
</organism>
<evidence type="ECO:0000313" key="2">
    <source>
        <dbReference type="Proteomes" id="UP001642360"/>
    </source>
</evidence>
<sequence>MLTVACLDFMAINSSIEEGYPPVSETNVLFSREFILCPISSASFLHFSVSASSSPKVWMRGLKIPCCTLNLINMVKRFKNSFQRYIIHPYKLGEPRAQTKYFDSPERYLQTMEVVPFRSGKGLKIRIKNAVRRKIA</sequence>
<proteinExistence type="predicted"/>
<comment type="caution">
    <text evidence="1">The sequence shown here is derived from an EMBL/GenBank/DDBJ whole genome shotgun (WGS) entry which is preliminary data.</text>
</comment>
<evidence type="ECO:0000313" key="1">
    <source>
        <dbReference type="EMBL" id="CAK9167387.1"/>
    </source>
</evidence>